<dbReference type="PANTHER" id="PTHR45868">
    <property type="entry name" value="HEAVY METAL-ASSOCIATED ISOPRENYLATED PLANT PROTEIN 33-RELATED"/>
    <property type="match status" value="1"/>
</dbReference>
<dbReference type="InterPro" id="IPR006121">
    <property type="entry name" value="HMA_dom"/>
</dbReference>
<dbReference type="SUPFAM" id="SSF55008">
    <property type="entry name" value="HMA, heavy metal-associated domain"/>
    <property type="match status" value="1"/>
</dbReference>
<feature type="region of interest" description="Disordered" evidence="6">
    <location>
        <begin position="232"/>
        <end position="263"/>
    </location>
</feature>
<evidence type="ECO:0000256" key="5">
    <source>
        <dbReference type="ARBA" id="ARBA00024045"/>
    </source>
</evidence>
<dbReference type="Proteomes" id="UP001558713">
    <property type="component" value="Unassembled WGS sequence"/>
</dbReference>
<dbReference type="AlphaFoldDB" id="A0ABD1C9B7"/>
<keyword evidence="1" id="KW-0488">Methylation</keyword>
<evidence type="ECO:0000256" key="6">
    <source>
        <dbReference type="SAM" id="MobiDB-lite"/>
    </source>
</evidence>
<evidence type="ECO:0000256" key="3">
    <source>
        <dbReference type="ARBA" id="ARBA00023288"/>
    </source>
</evidence>
<dbReference type="PROSITE" id="PS50846">
    <property type="entry name" value="HMA_2"/>
    <property type="match status" value="1"/>
</dbReference>
<keyword evidence="9" id="KW-1185">Reference proteome</keyword>
<evidence type="ECO:0000256" key="4">
    <source>
        <dbReference type="ARBA" id="ARBA00023289"/>
    </source>
</evidence>
<comment type="caution">
    <text evidence="8">The sequence shown here is derived from an EMBL/GenBank/DDBJ whole genome shotgun (WGS) entry which is preliminary data.</text>
</comment>
<evidence type="ECO:0000313" key="8">
    <source>
        <dbReference type="EMBL" id="KAL1226042.1"/>
    </source>
</evidence>
<dbReference type="InterPro" id="IPR036163">
    <property type="entry name" value="HMA_dom_sf"/>
</dbReference>
<dbReference type="EMBL" id="JBANAX010000013">
    <property type="protein sequence ID" value="KAL1226042.1"/>
    <property type="molecule type" value="Genomic_DNA"/>
</dbReference>
<protein>
    <submittedName>
        <fullName evidence="8">Heavy metal-associated isoprenylated plant protein 34</fullName>
    </submittedName>
</protein>
<dbReference type="CDD" id="cd00371">
    <property type="entry name" value="HMA"/>
    <property type="match status" value="1"/>
</dbReference>
<dbReference type="Pfam" id="PF00403">
    <property type="entry name" value="HMA"/>
    <property type="match status" value="1"/>
</dbReference>
<organism evidence="8 9">
    <name type="scientific">Cardamine amara subsp. amara</name>
    <dbReference type="NCBI Taxonomy" id="228776"/>
    <lineage>
        <taxon>Eukaryota</taxon>
        <taxon>Viridiplantae</taxon>
        <taxon>Streptophyta</taxon>
        <taxon>Embryophyta</taxon>
        <taxon>Tracheophyta</taxon>
        <taxon>Spermatophyta</taxon>
        <taxon>Magnoliopsida</taxon>
        <taxon>eudicotyledons</taxon>
        <taxon>Gunneridae</taxon>
        <taxon>Pentapetalae</taxon>
        <taxon>rosids</taxon>
        <taxon>malvids</taxon>
        <taxon>Brassicales</taxon>
        <taxon>Brassicaceae</taxon>
        <taxon>Cardamineae</taxon>
        <taxon>Cardamine</taxon>
    </lineage>
</organism>
<evidence type="ECO:0000313" key="9">
    <source>
        <dbReference type="Proteomes" id="UP001558713"/>
    </source>
</evidence>
<evidence type="ECO:0000256" key="2">
    <source>
        <dbReference type="ARBA" id="ARBA00022723"/>
    </source>
</evidence>
<keyword evidence="3" id="KW-0449">Lipoprotein</keyword>
<feature type="domain" description="HMA" evidence="7">
    <location>
        <begin position="9"/>
        <end position="72"/>
    </location>
</feature>
<comment type="similarity">
    <text evidence="5">Belongs to the HIPP family.</text>
</comment>
<accession>A0ABD1C9B7</accession>
<dbReference type="GO" id="GO:0046872">
    <property type="term" value="F:metal ion binding"/>
    <property type="evidence" value="ECO:0007669"/>
    <property type="project" value="UniProtKB-KW"/>
</dbReference>
<evidence type="ECO:0000256" key="1">
    <source>
        <dbReference type="ARBA" id="ARBA00022481"/>
    </source>
</evidence>
<dbReference type="Gene3D" id="3.30.70.100">
    <property type="match status" value="1"/>
</dbReference>
<gene>
    <name evidence="8" type="ORF">V5N11_009143</name>
</gene>
<proteinExistence type="inferred from homology"/>
<sequence>MPRNIYEPLKTYFLKVNINCQGCKMKVKKTLRKVEGVYSVDIDTDQQAVIVRGNLDPEVLVKKLNRRGKHAQLMFLTPYFKDQFGNHQAGQNRSWMNTLGSNNMINNVPRYERHNLVNPQSDEEMMMNDADYFQMNDSAEDFQELFGEIPRRGNNNNYEDVVNPNLMRDMELAYSNVYPAGETMNMEIGGRGDNMMVNERGFHGQMMNGPSLVPQSKNYEQFSTRPLQSMNHEQFSSRPLQPMNHEQFSSRPVQSMNHEQFSSRPLQSMNYEQFSSRPLQSMNYEQFSSRPLHGFYY</sequence>
<evidence type="ECO:0000259" key="7">
    <source>
        <dbReference type="PROSITE" id="PS50846"/>
    </source>
</evidence>
<dbReference type="PANTHER" id="PTHR45868:SF71">
    <property type="entry name" value="COPPER-BINDING FAMILY PROTEIN"/>
    <property type="match status" value="1"/>
</dbReference>
<name>A0ABD1C9B7_CARAN</name>
<reference evidence="8 9" key="1">
    <citation type="submission" date="2024-04" db="EMBL/GenBank/DDBJ databases">
        <title>Genome assembly C_amara_ONT_v2.</title>
        <authorList>
            <person name="Yant L."/>
            <person name="Moore C."/>
            <person name="Slenker M."/>
        </authorList>
    </citation>
    <scope>NUCLEOTIDE SEQUENCE [LARGE SCALE GENOMIC DNA]</scope>
    <source>
        <tissue evidence="8">Leaf</tissue>
    </source>
</reference>
<keyword evidence="4" id="KW-0636">Prenylation</keyword>
<keyword evidence="2" id="KW-0479">Metal-binding</keyword>